<feature type="transmembrane region" description="Helical" evidence="1">
    <location>
        <begin position="7"/>
        <end position="25"/>
    </location>
</feature>
<dbReference type="SUPFAM" id="SSF103481">
    <property type="entry name" value="Multidrug resistance efflux transporter EmrE"/>
    <property type="match status" value="1"/>
</dbReference>
<evidence type="ECO:0008006" key="4">
    <source>
        <dbReference type="Google" id="ProtNLM"/>
    </source>
</evidence>
<dbReference type="InterPro" id="IPR037185">
    <property type="entry name" value="EmrE-like"/>
</dbReference>
<dbReference type="PATRIC" id="fig|55398.3.peg.4763"/>
<evidence type="ECO:0000313" key="2">
    <source>
        <dbReference type="EMBL" id="KPY46225.1"/>
    </source>
</evidence>
<dbReference type="RefSeq" id="WP_004883318.1">
    <property type="nucleotide sequence ID" value="NZ_LJRF01000126.1"/>
</dbReference>
<comment type="caution">
    <text evidence="2">The sequence shown here is derived from an EMBL/GenBank/DDBJ whole genome shotgun (WGS) entry which is preliminary data.</text>
</comment>
<keyword evidence="1" id="KW-0472">Membrane</keyword>
<organism evidence="2 3">
    <name type="scientific">Pseudomonas syringae pv. ribicola</name>
    <dbReference type="NCBI Taxonomy" id="55398"/>
    <lineage>
        <taxon>Bacteria</taxon>
        <taxon>Pseudomonadati</taxon>
        <taxon>Pseudomonadota</taxon>
        <taxon>Gammaproteobacteria</taxon>
        <taxon>Pseudomonadales</taxon>
        <taxon>Pseudomonadaceae</taxon>
        <taxon>Pseudomonas</taxon>
    </lineage>
</organism>
<accession>A0A0P9YKK1</accession>
<dbReference type="AlphaFoldDB" id="A0A0P9YKK1"/>
<evidence type="ECO:0000313" key="3">
    <source>
        <dbReference type="Proteomes" id="UP000050554"/>
    </source>
</evidence>
<feature type="transmembrane region" description="Helical" evidence="1">
    <location>
        <begin position="73"/>
        <end position="92"/>
    </location>
</feature>
<dbReference type="Gene3D" id="1.10.3730.20">
    <property type="match status" value="1"/>
</dbReference>
<keyword evidence="1" id="KW-0812">Transmembrane</keyword>
<evidence type="ECO:0000256" key="1">
    <source>
        <dbReference type="SAM" id="Phobius"/>
    </source>
</evidence>
<proteinExistence type="predicted"/>
<keyword evidence="1" id="KW-1133">Transmembrane helix</keyword>
<name>A0A0P9YKK1_PSESI</name>
<dbReference type="Proteomes" id="UP000050554">
    <property type="component" value="Unassembled WGS sequence"/>
</dbReference>
<feature type="transmembrane region" description="Helical" evidence="1">
    <location>
        <begin position="98"/>
        <end position="116"/>
    </location>
</feature>
<gene>
    <name evidence="2" type="ORF">ALO47_03816</name>
</gene>
<reference evidence="2 3" key="1">
    <citation type="submission" date="2015-09" db="EMBL/GenBank/DDBJ databases">
        <title>Genome announcement of multiple Pseudomonas syringae strains.</title>
        <authorList>
            <person name="Thakur S."/>
            <person name="Wang P.W."/>
            <person name="Gong Y."/>
            <person name="Weir B.S."/>
            <person name="Guttman D.S."/>
        </authorList>
    </citation>
    <scope>NUCLEOTIDE SEQUENCE [LARGE SCALE GENOMIC DNA]</scope>
    <source>
        <strain evidence="2 3">ICMP3882</strain>
    </source>
</reference>
<sequence length="117" mass="12970">MAPDRAVYLAALLCVLGISIGQILFKVTARTYDRSGDLLDPVMLTWFFLSLALYGITTLGWIWVLQKADLGRIYPLMALAFVLVPIGSHFIFGERFHVQYFVGVITIMVGIVITASS</sequence>
<feature type="transmembrane region" description="Helical" evidence="1">
    <location>
        <begin position="45"/>
        <end position="66"/>
    </location>
</feature>
<dbReference type="EMBL" id="LJRF01000126">
    <property type="protein sequence ID" value="KPY46225.1"/>
    <property type="molecule type" value="Genomic_DNA"/>
</dbReference>
<protein>
    <recommendedName>
        <fullName evidence="4">EamA domain-containing protein</fullName>
    </recommendedName>
</protein>